<dbReference type="InterPro" id="IPR005644">
    <property type="entry name" value="NolW-like"/>
</dbReference>
<proteinExistence type="inferred from homology"/>
<evidence type="ECO:0000313" key="11">
    <source>
        <dbReference type="Proteomes" id="UP001219630"/>
    </source>
</evidence>
<gene>
    <name evidence="10" type="primary">hofQ</name>
    <name evidence="10" type="ORF">O1Q98_13290</name>
</gene>
<dbReference type="Pfam" id="PF03958">
    <property type="entry name" value="Secretin_N"/>
    <property type="match status" value="1"/>
</dbReference>
<name>A0ABY8G3Y6_9GAMM</name>
<sequence>MSTGCIARCLCGVLLLAALSVNARDGQPISLVFEDAPVQKVLQALADHQQLNLVVAPGVSGNLSLNLHQIPWQQALEIILQMGQLSLEQHGTVMMVYPDSHIKVRQQQQEEYAEKQRQQLPLQNRAFALQYAEASEVLSNLQSQKGTLLTARGSASVDKRTNTLLVRDTGDALVQVDAWITTLDKPVAQVQLAAHIVTISSEHLNALGVNWGMSEAASSAQQALQMHRFNVNLPVESPSINAGFHLARLSGRLLDLELTALEQENEVEIIASPRLFTAHQQTASIKQGTEIPYQVSSGASGSTSIEFKEAVLGMEVTPKILHNGQITLNLLISQNMPGRAIKQGEDGEALAIDKQEIQTQVTVQDGETIVLGGIFQQQKNQGARQVPGLATLPGIGYWFRSTSQQHTRRELVIFITPTLIASAKGAATAG</sequence>
<accession>A0ABY8G3Y6</accession>
<protein>
    <submittedName>
        <fullName evidence="10">DNA uptake porin HofQ</fullName>
    </submittedName>
</protein>
<feature type="signal peptide" evidence="8">
    <location>
        <begin position="1"/>
        <end position="23"/>
    </location>
</feature>
<dbReference type="PRINTS" id="PR01032">
    <property type="entry name" value="PHAGEIV"/>
</dbReference>
<dbReference type="Proteomes" id="UP001219630">
    <property type="component" value="Chromosome"/>
</dbReference>
<dbReference type="InterPro" id="IPR011662">
    <property type="entry name" value="Secretin/TonB_short_N"/>
</dbReference>
<evidence type="ECO:0000259" key="9">
    <source>
        <dbReference type="SMART" id="SM00965"/>
    </source>
</evidence>
<evidence type="ECO:0000256" key="8">
    <source>
        <dbReference type="SAM" id="SignalP"/>
    </source>
</evidence>
<dbReference type="InterPro" id="IPR001775">
    <property type="entry name" value="GspD/PilQ"/>
</dbReference>
<dbReference type="InterPro" id="IPR051808">
    <property type="entry name" value="Type_IV_pilus_biogenesis"/>
</dbReference>
<dbReference type="NCBIfam" id="NF010083">
    <property type="entry name" value="PRK13568.1"/>
    <property type="match status" value="1"/>
</dbReference>
<dbReference type="NCBIfam" id="TIGR02515">
    <property type="entry name" value="IV_pilus_PilQ"/>
    <property type="match status" value="1"/>
</dbReference>
<keyword evidence="2 7" id="KW-0813">Transport</keyword>
<dbReference type="Gene3D" id="3.30.1370.130">
    <property type="match status" value="1"/>
</dbReference>
<feature type="domain" description="Secretin/TonB short N-terminal" evidence="9">
    <location>
        <begin position="51"/>
        <end position="99"/>
    </location>
</feature>
<evidence type="ECO:0000256" key="1">
    <source>
        <dbReference type="ARBA" id="ARBA00004370"/>
    </source>
</evidence>
<dbReference type="EMBL" id="CP114280">
    <property type="protein sequence ID" value="WFN54637.1"/>
    <property type="molecule type" value="Genomic_DNA"/>
</dbReference>
<dbReference type="SMART" id="SM00965">
    <property type="entry name" value="STN"/>
    <property type="match status" value="1"/>
</dbReference>
<dbReference type="RefSeq" id="WP_125260897.1">
    <property type="nucleotide sequence ID" value="NZ_CP114280.1"/>
</dbReference>
<keyword evidence="3 8" id="KW-0732">Signal</keyword>
<keyword evidence="11" id="KW-1185">Reference proteome</keyword>
<organism evidence="10 11">
    <name type="scientific">Dickeya lacustris</name>
    <dbReference type="NCBI Taxonomy" id="2259638"/>
    <lineage>
        <taxon>Bacteria</taxon>
        <taxon>Pseudomonadati</taxon>
        <taxon>Pseudomonadota</taxon>
        <taxon>Gammaproteobacteria</taxon>
        <taxon>Enterobacterales</taxon>
        <taxon>Pectobacteriaceae</taxon>
        <taxon>Dickeya</taxon>
    </lineage>
</organism>
<dbReference type="PANTHER" id="PTHR30604">
    <property type="entry name" value="PROTEIN TRANSPORT PROTEIN HOFQ"/>
    <property type="match status" value="1"/>
</dbReference>
<reference evidence="10 11" key="1">
    <citation type="submission" date="2022-12" db="EMBL/GenBank/DDBJ databases">
        <title>Complete genome sequencing of Dickeya lacustris type strain LMG30899.</title>
        <authorList>
            <person name="Dobhal S."/>
            <person name="Arizala D."/>
            <person name="Arif M."/>
        </authorList>
    </citation>
    <scope>NUCLEOTIDE SEQUENCE [LARGE SCALE GENOMIC DNA]</scope>
    <source>
        <strain evidence="10 11">LMG30899</strain>
    </source>
</reference>
<dbReference type="PANTHER" id="PTHR30604:SF1">
    <property type="entry name" value="DNA UTILIZATION PROTEIN HOFQ"/>
    <property type="match status" value="1"/>
</dbReference>
<dbReference type="Pfam" id="PF00263">
    <property type="entry name" value="Secretin"/>
    <property type="match status" value="1"/>
</dbReference>
<evidence type="ECO:0000256" key="6">
    <source>
        <dbReference type="RuleBase" id="RU004003"/>
    </source>
</evidence>
<evidence type="ECO:0000256" key="3">
    <source>
        <dbReference type="ARBA" id="ARBA00022729"/>
    </source>
</evidence>
<dbReference type="PRINTS" id="PR00811">
    <property type="entry name" value="BCTERIALGSPD"/>
</dbReference>
<evidence type="ECO:0000256" key="5">
    <source>
        <dbReference type="ARBA" id="ARBA00023237"/>
    </source>
</evidence>
<comment type="similarity">
    <text evidence="6">Belongs to the bacterial secretin family.</text>
</comment>
<dbReference type="InterPro" id="IPR038591">
    <property type="entry name" value="NolW-like_sf"/>
</dbReference>
<evidence type="ECO:0000256" key="4">
    <source>
        <dbReference type="ARBA" id="ARBA00023136"/>
    </source>
</evidence>
<dbReference type="InterPro" id="IPR013355">
    <property type="entry name" value="Pilus_4_PilQ"/>
</dbReference>
<dbReference type="InterPro" id="IPR004846">
    <property type="entry name" value="T2SS/T3SS_dom"/>
</dbReference>
<comment type="subcellular location">
    <subcellularLocation>
        <location evidence="7">Cell outer membrane</location>
    </subcellularLocation>
    <subcellularLocation>
        <location evidence="1">Membrane</location>
    </subcellularLocation>
</comment>
<keyword evidence="4" id="KW-0472">Membrane</keyword>
<evidence type="ECO:0000256" key="2">
    <source>
        <dbReference type="ARBA" id="ARBA00022448"/>
    </source>
</evidence>
<dbReference type="Gene3D" id="3.30.1370.120">
    <property type="match status" value="1"/>
</dbReference>
<evidence type="ECO:0000256" key="7">
    <source>
        <dbReference type="RuleBase" id="RU004004"/>
    </source>
</evidence>
<evidence type="ECO:0000313" key="10">
    <source>
        <dbReference type="EMBL" id="WFN54637.1"/>
    </source>
</evidence>
<keyword evidence="5" id="KW-0998">Cell outer membrane</keyword>
<feature type="chain" id="PRO_5047116442" evidence="8">
    <location>
        <begin position="24"/>
        <end position="430"/>
    </location>
</feature>